<comment type="caution">
    <text evidence="2">The sequence shown here is derived from an EMBL/GenBank/DDBJ whole genome shotgun (WGS) entry which is preliminary data.</text>
</comment>
<dbReference type="Gene3D" id="3.20.20.150">
    <property type="entry name" value="Divalent-metal-dependent TIM barrel enzymes"/>
    <property type="match status" value="1"/>
</dbReference>
<dbReference type="InterPro" id="IPR036237">
    <property type="entry name" value="Xyl_isomerase-like_sf"/>
</dbReference>
<name>A0A2T0WH35_9RHOB</name>
<accession>A0A2T0WH35</accession>
<dbReference type="InterPro" id="IPR013022">
    <property type="entry name" value="Xyl_isomerase-like_TIM-brl"/>
</dbReference>
<dbReference type="PANTHER" id="PTHR12110:SF21">
    <property type="entry name" value="XYLOSE ISOMERASE-LIKE TIM BARREL DOMAIN-CONTAINING PROTEIN"/>
    <property type="match status" value="1"/>
</dbReference>
<evidence type="ECO:0000313" key="3">
    <source>
        <dbReference type="Proteomes" id="UP000238392"/>
    </source>
</evidence>
<organism evidence="2 3">
    <name type="scientific">Donghicola tyrosinivorans</name>
    <dbReference type="NCBI Taxonomy" id="1652492"/>
    <lineage>
        <taxon>Bacteria</taxon>
        <taxon>Pseudomonadati</taxon>
        <taxon>Pseudomonadota</taxon>
        <taxon>Alphaproteobacteria</taxon>
        <taxon>Rhodobacterales</taxon>
        <taxon>Roseobacteraceae</taxon>
        <taxon>Donghicola</taxon>
    </lineage>
</organism>
<proteinExistence type="predicted"/>
<protein>
    <submittedName>
        <fullName evidence="2">2-keto-myo-inositol isomerase</fullName>
    </submittedName>
</protein>
<sequence>MIQRALNQKTCAELPFEAFLQVAKDAGCIGVEPRNDLGRPFFDGIAPSEAASIVQRYGLRLFGLSEVYGFNVWDDERAAQIAVLLDTAEASGAETVSLIPCVDDRQVMTLVDVLRELVPMFKGRSVVPLIEPIGFASSSIRCKAPLVRAIDMVDPDLFRMVHDTFQHCISGETELFPELTGLLHISGISDPVVTLDHQQDAHRIWVDADDRCGNIAQIAALLDGGYRGGVSFECTAPGNFGADGLAKMQASFACIEAALA</sequence>
<dbReference type="RefSeq" id="WP_106266855.1">
    <property type="nucleotide sequence ID" value="NZ_PVTQ01000013.1"/>
</dbReference>
<keyword evidence="2" id="KW-0413">Isomerase</keyword>
<dbReference type="Proteomes" id="UP000238392">
    <property type="component" value="Unassembled WGS sequence"/>
</dbReference>
<reference evidence="2 3" key="1">
    <citation type="submission" date="2018-03" db="EMBL/GenBank/DDBJ databases">
        <title>Genomic Encyclopedia of Archaeal and Bacterial Type Strains, Phase II (KMG-II): from individual species to whole genera.</title>
        <authorList>
            <person name="Goeker M."/>
        </authorList>
    </citation>
    <scope>NUCLEOTIDE SEQUENCE [LARGE SCALE GENOMIC DNA]</scope>
    <source>
        <strain evidence="2 3">DSM 100212</strain>
    </source>
</reference>
<dbReference type="PANTHER" id="PTHR12110">
    <property type="entry name" value="HYDROXYPYRUVATE ISOMERASE"/>
    <property type="match status" value="1"/>
</dbReference>
<dbReference type="OrthoDB" id="2274384at2"/>
<evidence type="ECO:0000313" key="2">
    <source>
        <dbReference type="EMBL" id="PRY86028.1"/>
    </source>
</evidence>
<dbReference type="Pfam" id="PF01261">
    <property type="entry name" value="AP_endonuc_2"/>
    <property type="match status" value="1"/>
</dbReference>
<keyword evidence="3" id="KW-1185">Reference proteome</keyword>
<evidence type="ECO:0000259" key="1">
    <source>
        <dbReference type="Pfam" id="PF01261"/>
    </source>
</evidence>
<dbReference type="SUPFAM" id="SSF51658">
    <property type="entry name" value="Xylose isomerase-like"/>
    <property type="match status" value="1"/>
</dbReference>
<dbReference type="AlphaFoldDB" id="A0A2T0WH35"/>
<dbReference type="EMBL" id="PVTQ01000013">
    <property type="protein sequence ID" value="PRY86028.1"/>
    <property type="molecule type" value="Genomic_DNA"/>
</dbReference>
<dbReference type="InterPro" id="IPR050312">
    <property type="entry name" value="IolE/XylAMocC-like"/>
</dbReference>
<feature type="domain" description="Xylose isomerase-like TIM barrel" evidence="1">
    <location>
        <begin position="20"/>
        <end position="243"/>
    </location>
</feature>
<dbReference type="GO" id="GO:0016853">
    <property type="term" value="F:isomerase activity"/>
    <property type="evidence" value="ECO:0007669"/>
    <property type="project" value="UniProtKB-KW"/>
</dbReference>
<gene>
    <name evidence="2" type="ORF">CLV74_1133</name>
</gene>